<dbReference type="Proteomes" id="UP001226720">
    <property type="component" value="Unassembled WGS sequence"/>
</dbReference>
<feature type="transmembrane region" description="Helical" evidence="1">
    <location>
        <begin position="129"/>
        <end position="149"/>
    </location>
</feature>
<comment type="caution">
    <text evidence="2">The sequence shown here is derived from an EMBL/GenBank/DDBJ whole genome shotgun (WGS) entry which is preliminary data.</text>
</comment>
<feature type="transmembrane region" description="Helical" evidence="1">
    <location>
        <begin position="38"/>
        <end position="55"/>
    </location>
</feature>
<name>A0ABU0K3B5_9BACL</name>
<dbReference type="PIRSF" id="PIRSF021441">
    <property type="entry name" value="DUF1453"/>
    <property type="match status" value="1"/>
</dbReference>
<dbReference type="PANTHER" id="PTHR39164:SF1">
    <property type="entry name" value="PROTEIN CCDC"/>
    <property type="match status" value="1"/>
</dbReference>
<dbReference type="InterPro" id="IPR058247">
    <property type="entry name" value="DUF1453"/>
</dbReference>
<evidence type="ECO:0000313" key="2">
    <source>
        <dbReference type="EMBL" id="MDQ0482966.1"/>
    </source>
</evidence>
<accession>A0ABU0K3B5</accession>
<keyword evidence="1" id="KW-0472">Membrane</keyword>
<dbReference type="PANTHER" id="PTHR39164">
    <property type="entry name" value="PROTEIN CCDC"/>
    <property type="match status" value="1"/>
</dbReference>
<keyword evidence="3" id="KW-1185">Reference proteome</keyword>
<proteinExistence type="predicted"/>
<protein>
    <submittedName>
        <fullName evidence="2">Membrane protein CcdC involved in cytochrome C biogenesis</fullName>
    </submittedName>
</protein>
<sequence length="167" mass="19110">MRDEIMLIFSTIVGAMMAMAMIVIRLKASKKPATIRKIILPPFFMATGFFMFALPEARVPWYEAIEALSVGAAFSLLLIRTSKFEIRGNQIYLTRSKAFAFILIGLLLVRIIFKLIIGESIPVLQTSSLFFVLAFGMIVPWRIAMYFQFRKTERSRGHRTTLHQTLL</sequence>
<dbReference type="InterPro" id="IPR031306">
    <property type="entry name" value="CcdC"/>
</dbReference>
<organism evidence="2 3">
    <name type="scientific">Guptibacillus hwajinpoensis</name>
    <dbReference type="NCBI Taxonomy" id="208199"/>
    <lineage>
        <taxon>Bacteria</taxon>
        <taxon>Bacillati</taxon>
        <taxon>Bacillota</taxon>
        <taxon>Bacilli</taxon>
        <taxon>Bacillales</taxon>
        <taxon>Guptibacillaceae</taxon>
        <taxon>Guptibacillus</taxon>
    </lineage>
</organism>
<keyword evidence="1" id="KW-0812">Transmembrane</keyword>
<keyword evidence="1" id="KW-1133">Transmembrane helix</keyword>
<feature type="transmembrane region" description="Helical" evidence="1">
    <location>
        <begin position="99"/>
        <end position="117"/>
    </location>
</feature>
<gene>
    <name evidence="2" type="ORF">QO000_001938</name>
</gene>
<feature type="transmembrane region" description="Helical" evidence="1">
    <location>
        <begin position="61"/>
        <end position="79"/>
    </location>
</feature>
<dbReference type="EMBL" id="JAUSWM010000003">
    <property type="protein sequence ID" value="MDQ0482966.1"/>
    <property type="molecule type" value="Genomic_DNA"/>
</dbReference>
<feature type="transmembrane region" description="Helical" evidence="1">
    <location>
        <begin position="6"/>
        <end position="26"/>
    </location>
</feature>
<evidence type="ECO:0000313" key="3">
    <source>
        <dbReference type="Proteomes" id="UP001226720"/>
    </source>
</evidence>
<reference evidence="2" key="1">
    <citation type="submission" date="2023-07" db="EMBL/GenBank/DDBJ databases">
        <title>Genomic Encyclopedia of Type Strains, Phase IV (KMG-IV): sequencing the most valuable type-strain genomes for metagenomic binning, comparative biology and taxonomic classification.</title>
        <authorList>
            <person name="Goeker M."/>
        </authorList>
    </citation>
    <scope>NUCLEOTIDE SEQUENCE [LARGE SCALE GENOMIC DNA]</scope>
    <source>
        <strain evidence="2">JSM 076093</strain>
    </source>
</reference>
<evidence type="ECO:0000256" key="1">
    <source>
        <dbReference type="SAM" id="Phobius"/>
    </source>
</evidence>
<dbReference type="Pfam" id="PF07301">
    <property type="entry name" value="DUF1453"/>
    <property type="match status" value="1"/>
</dbReference>